<organism evidence="2">
    <name type="scientific">Rhizobium leguminosarum bv. trifolii WSM597</name>
    <dbReference type="NCBI Taxonomy" id="754764"/>
    <lineage>
        <taxon>Bacteria</taxon>
        <taxon>Pseudomonadati</taxon>
        <taxon>Pseudomonadota</taxon>
        <taxon>Alphaproteobacteria</taxon>
        <taxon>Hyphomicrobiales</taxon>
        <taxon>Rhizobiaceae</taxon>
        <taxon>Rhizobium/Agrobacterium group</taxon>
        <taxon>Rhizobium</taxon>
    </lineage>
</organism>
<evidence type="ECO:0000313" key="1">
    <source>
        <dbReference type="EMBL" id="EJB02270.1"/>
    </source>
</evidence>
<gene>
    <name evidence="1" type="ORF">Rleg9DRAFT_1058</name>
    <name evidence="2" type="ORF">Rleg9DRAFT_7298</name>
</gene>
<sequence>MSEPKNILFKVPKQAWDAAIAVDLNTLKRKLSARSEANFHVKVDLSTTEWMEPTSLMMLACLIRTHQRSIKCLELLLGDLFTKYRQNFLSFISRQNFLACLYLDDKTVFTCISGGAPRHYHDLGELSEILQDLNTSNAFRNQTCIKAAVFSVQKYQLSEQKLYELTEQFILESKSMSSEDHFVLNDYSKDRLFQRLRKFLFEAIQNCVEHAYSPGEEGYFAVFGRVREGVPKDFPLQQDWHDLHTEEEKKALAIKYREVNINAGWLEIFVVDVGFGLSRTAREWTDGEASTVVRGKLARYLVGNTPLKNLAELLFSHPFSRNAKARGPRTNVTGFQEIARTLKDGGGYLRISTGLEAVGGKFPWTYPNNGAHFPERITEPLSDFEPTGTALMLTLQPLGASQKAASSDFSKLTRERRDQIYQRLEESLPIRPQGMLCAFDKRFSGNFRPSQEEIDEAGRAIRNGSEVTIYVRLGKGATKRDVGHWFSDVVNNIESARLSKPVVNFVFIDLYPFHAELLADFMRNVRTAPYVNSVSIVSITSDAVCFEKKDRRYLRRSKNLTESFLASDTAPVSLLSVLVVLRDMDSRAFWGLGTQVPITEAFIPAKVTWKSSLLKPKATEIVGYLDFSHALTDELRARVCRRALLRVAALVRPRDIDSTDELTNRLVDELKVKNAEIFEDFGPSLLVSSVVVTGSTLKRFSRMSTYQNAWQLCFFNRVRNGEEKKIHSLLNWAPPDMELLEETYSRVRGTPFISQDGDYAIKLSRLFLDDKVIQSHYDRDTQKTYVDLDQYQALQVGHWIAGKRHEFFNFRSERTIEQCVLFNSDPWRWFKSEIEKCLDDKTMSWIVLYPAHHATSLMASGLLSDAKLKGMLSGKIFPINFLRERHVEPYFISPVTEDKIFKSIGAQKKPVGVLIFDDAVITSRTMRAIAQIADHCSKNATGKSAQIRTVVLLDRSGMPAYSGVMDRFKAKHRRFWRWDVPGINDGNHCPICMGLEAAEAFTWVGMGLRRAKRVTDSWREAWSPVNVGERARTGHALPISGEIFPYRMKFGILKRGKRWIPNYITLRSAESLASALIELTRLTHRADIALRKSEEFSRTDKDLASFVLSSVYLHMMGSLRYWERISYLRQLLDNYWEQQRCNEVTKLVGILLLSLDTQSCIDLYDLFLERTLSTRPILNEDIAVALGMIISKAEIQPVHAPRETQSAKNASFLGRMFNGIDPFRDLFDLIGESGKTHHYSPFSQGMKNFIDNENGRSPTAYWDGANAVLALVQNLKDILERIDECAFEPFGNIDLAKDIEALDGICEDIKKAISGRSWQQMLGLCKNVHHLVYNKDATSTALCHDYRDAFFRVASRSEYVDAFLDPCVYQLTANWNDYRSSKPEKVSQGWTAVNADAKPVVFCGMSGERWTDQFLVLFDQGVKGAIVDVLQNVIHSPRKIACPWPTSAAALEWKAHAWWRALICRGDNKLLRISIVTGANGSQSFYVNEAKNSFQALRACGGEIGAPVIADGFVSVDIDIPIITKEG</sequence>
<dbReference type="EMBL" id="JH719381">
    <property type="protein sequence ID" value="EJB02270.1"/>
    <property type="molecule type" value="Genomic_DNA"/>
</dbReference>
<proteinExistence type="predicted"/>
<dbReference type="RefSeq" id="WP_003585895.1">
    <property type="nucleotide sequence ID" value="NZ_JH719381.1"/>
</dbReference>
<reference evidence="2" key="1">
    <citation type="submission" date="2012-02" db="EMBL/GenBank/DDBJ databases">
        <title>Improved High-Quality Draft Sequence of Rhizobium leguminosarum bv. trifolii WSM597.</title>
        <authorList>
            <consortium name="US DOE Joint Genome Institute"/>
            <person name="Lucas S."/>
            <person name="Han J."/>
            <person name="Lapidus A."/>
            <person name="Cheng J.-F."/>
            <person name="Goodwin L."/>
            <person name="Pitluck S."/>
            <person name="Peters L."/>
            <person name="Ovchinnikova G."/>
            <person name="Held B."/>
            <person name="Detter J.C."/>
            <person name="Han C."/>
            <person name="Tapia R."/>
            <person name="Land M."/>
            <person name="Hauser L."/>
            <person name="Kyrpides N."/>
            <person name="Ivanova N."/>
            <person name="Pagani I."/>
            <person name="Brau L."/>
            <person name="Yates R."/>
            <person name="O'Hara G."/>
            <person name="Rui T."/>
            <person name="Howieson J."/>
            <person name="Reeve W."/>
            <person name="Woyke T."/>
        </authorList>
    </citation>
    <scope>NUCLEOTIDE SEQUENCE [LARGE SCALE GENOMIC DNA]</scope>
    <source>
        <strain evidence="2">WSM597</strain>
    </source>
</reference>
<dbReference type="HOGENOM" id="CLU_247437_0_0_5"/>
<dbReference type="Proteomes" id="UP000005092">
    <property type="component" value="Unassembled WGS sequence"/>
</dbReference>
<name>I9NN24_RHILT</name>
<dbReference type="EMBL" id="JH719381">
    <property type="protein sequence ID" value="EJB08257.1"/>
    <property type="molecule type" value="Genomic_DNA"/>
</dbReference>
<evidence type="ECO:0000313" key="2">
    <source>
        <dbReference type="EMBL" id="EJB08257.1"/>
    </source>
</evidence>
<accession>I9NN24</accession>
<protein>
    <submittedName>
        <fullName evidence="2">Uncharacterized protein</fullName>
    </submittedName>
</protein>